<dbReference type="PANTHER" id="PTHR30055">
    <property type="entry name" value="HTH-TYPE TRANSCRIPTIONAL REGULATOR RUTR"/>
    <property type="match status" value="1"/>
</dbReference>
<dbReference type="Gene3D" id="1.10.357.10">
    <property type="entry name" value="Tetracycline Repressor, domain 2"/>
    <property type="match status" value="1"/>
</dbReference>
<evidence type="ECO:0000313" key="7">
    <source>
        <dbReference type="Proteomes" id="UP000009071"/>
    </source>
</evidence>
<protein>
    <submittedName>
        <fullName evidence="6">TetR family transcriptional regulator</fullName>
    </submittedName>
</protein>
<dbReference type="PANTHER" id="PTHR30055:SF234">
    <property type="entry name" value="HTH-TYPE TRANSCRIPTIONAL REGULATOR BETI"/>
    <property type="match status" value="1"/>
</dbReference>
<reference evidence="6 7" key="1">
    <citation type="journal article" date="2009" name="Genome Res.">
        <title>Whole genome sequence of Desulfovibrio magneticus strain RS-1 revealed common gene clusters in magnetotactic bacteria.</title>
        <authorList>
            <person name="Nakazawa H."/>
            <person name="Arakaki A."/>
            <person name="Narita-Yamada S."/>
            <person name="Yashiro I."/>
            <person name="Jinno K."/>
            <person name="Aoki N."/>
            <person name="Tsuruyama A."/>
            <person name="Okamura Y."/>
            <person name="Tanikawa S."/>
            <person name="Fujita N."/>
            <person name="Takeyama H."/>
            <person name="Matsunaga T."/>
        </authorList>
    </citation>
    <scope>NUCLEOTIDE SEQUENCE [LARGE SCALE GENOMIC DNA]</scope>
    <source>
        <strain evidence="7">ATCC 700980 / DSM 13731 / RS-1</strain>
    </source>
</reference>
<dbReference type="InterPro" id="IPR050109">
    <property type="entry name" value="HTH-type_TetR-like_transc_reg"/>
</dbReference>
<dbReference type="GO" id="GO:0003700">
    <property type="term" value="F:DNA-binding transcription factor activity"/>
    <property type="evidence" value="ECO:0007669"/>
    <property type="project" value="TreeGrafter"/>
</dbReference>
<keyword evidence="1" id="KW-0805">Transcription regulation</keyword>
<dbReference type="Proteomes" id="UP000009071">
    <property type="component" value="Chromosome"/>
</dbReference>
<evidence type="ECO:0000256" key="4">
    <source>
        <dbReference type="PROSITE-ProRule" id="PRU00335"/>
    </source>
</evidence>
<dbReference type="GO" id="GO:0000976">
    <property type="term" value="F:transcription cis-regulatory region binding"/>
    <property type="evidence" value="ECO:0007669"/>
    <property type="project" value="TreeGrafter"/>
</dbReference>
<organism evidence="6 7">
    <name type="scientific">Solidesulfovibrio magneticus (strain ATCC 700980 / DSM 13731 / RS-1)</name>
    <name type="common">Desulfovibrio magneticus</name>
    <dbReference type="NCBI Taxonomy" id="573370"/>
    <lineage>
        <taxon>Bacteria</taxon>
        <taxon>Pseudomonadati</taxon>
        <taxon>Thermodesulfobacteriota</taxon>
        <taxon>Desulfovibrionia</taxon>
        <taxon>Desulfovibrionales</taxon>
        <taxon>Desulfovibrionaceae</taxon>
        <taxon>Solidesulfovibrio</taxon>
    </lineage>
</organism>
<dbReference type="InterPro" id="IPR001647">
    <property type="entry name" value="HTH_TetR"/>
</dbReference>
<feature type="domain" description="HTH tetR-type" evidence="5">
    <location>
        <begin position="27"/>
        <end position="87"/>
    </location>
</feature>
<evidence type="ECO:0000256" key="1">
    <source>
        <dbReference type="ARBA" id="ARBA00023015"/>
    </source>
</evidence>
<gene>
    <name evidence="6" type="ordered locus">DMR_43810</name>
</gene>
<accession>C4XQZ2</accession>
<dbReference type="PROSITE" id="PS50977">
    <property type="entry name" value="HTH_TETR_2"/>
    <property type="match status" value="1"/>
</dbReference>
<dbReference type="Pfam" id="PF00440">
    <property type="entry name" value="TetR_N"/>
    <property type="match status" value="1"/>
</dbReference>
<dbReference type="HOGENOM" id="CLU_091688_2_0_7"/>
<name>C4XQZ2_SOLM1</name>
<dbReference type="eggNOG" id="COG1309">
    <property type="taxonomic scope" value="Bacteria"/>
</dbReference>
<keyword evidence="2 4" id="KW-0238">DNA-binding</keyword>
<feature type="DNA-binding region" description="H-T-H motif" evidence="4">
    <location>
        <begin position="50"/>
        <end position="69"/>
    </location>
</feature>
<evidence type="ECO:0000256" key="2">
    <source>
        <dbReference type="ARBA" id="ARBA00023125"/>
    </source>
</evidence>
<keyword evidence="3" id="KW-0804">Transcription</keyword>
<dbReference type="InterPro" id="IPR009057">
    <property type="entry name" value="Homeodomain-like_sf"/>
</dbReference>
<dbReference type="KEGG" id="dma:DMR_43810"/>
<keyword evidence="7" id="KW-1185">Reference proteome</keyword>
<dbReference type="SUPFAM" id="SSF46689">
    <property type="entry name" value="Homeodomain-like"/>
    <property type="match status" value="1"/>
</dbReference>
<dbReference type="STRING" id="573370.DMR_43810"/>
<evidence type="ECO:0000256" key="3">
    <source>
        <dbReference type="ARBA" id="ARBA00023163"/>
    </source>
</evidence>
<dbReference type="EMBL" id="AP010904">
    <property type="protein sequence ID" value="BAH77872.1"/>
    <property type="molecule type" value="Genomic_DNA"/>
</dbReference>
<dbReference type="AlphaFoldDB" id="C4XQZ2"/>
<evidence type="ECO:0000313" key="6">
    <source>
        <dbReference type="EMBL" id="BAH77872.1"/>
    </source>
</evidence>
<sequence>MSLAGDYQAAMNAPARKTSAATAKDREATKRRLIEAVGRVLARQGFQAVGVNTVAREAGVDKVLIYRYFDGLPGLVAAFAREGGFWPDLDELCGGDRPAFLALPFAQRMSLAVRNYLRAVRSRPLTREILAWRFLEKNDLTDALDTARAEAGAAILALAGEGVQRPDVDLPALHVLLGAAINHLAVRQDREPVFAGLPLDDPATWERVEAMLDRMVLAVLG</sequence>
<proteinExistence type="predicted"/>
<evidence type="ECO:0000259" key="5">
    <source>
        <dbReference type="PROSITE" id="PS50977"/>
    </source>
</evidence>